<dbReference type="InterPro" id="IPR001789">
    <property type="entry name" value="Sig_transdc_resp-reg_receiver"/>
</dbReference>
<feature type="modified residue" description="4-aspartylphosphate" evidence="1">
    <location>
        <position position="60"/>
    </location>
</feature>
<keyword evidence="4" id="KW-1185">Reference proteome</keyword>
<dbReference type="EMBL" id="WAEL01000008">
    <property type="protein sequence ID" value="NID12651.1"/>
    <property type="molecule type" value="Genomic_DNA"/>
</dbReference>
<feature type="domain" description="Response regulatory" evidence="2">
    <location>
        <begin position="5"/>
        <end position="127"/>
    </location>
</feature>
<dbReference type="Proteomes" id="UP000606008">
    <property type="component" value="Unassembled WGS sequence"/>
</dbReference>
<comment type="caution">
    <text evidence="3">The sequence shown here is derived from an EMBL/GenBank/DDBJ whole genome shotgun (WGS) entry which is preliminary data.</text>
</comment>
<dbReference type="Gene3D" id="3.40.50.2300">
    <property type="match status" value="1"/>
</dbReference>
<dbReference type="PANTHER" id="PTHR44520">
    <property type="entry name" value="RESPONSE REGULATOR RCP1-RELATED"/>
    <property type="match status" value="1"/>
</dbReference>
<evidence type="ECO:0000259" key="2">
    <source>
        <dbReference type="PROSITE" id="PS50110"/>
    </source>
</evidence>
<gene>
    <name evidence="3" type="ORF">F7231_20945</name>
</gene>
<dbReference type="RefSeq" id="WP_085412867.1">
    <property type="nucleotide sequence ID" value="NZ_WAEL01000008.1"/>
</dbReference>
<protein>
    <submittedName>
        <fullName evidence="3">Response regulator</fullName>
    </submittedName>
</protein>
<dbReference type="InterPro" id="IPR052893">
    <property type="entry name" value="TCS_response_regulator"/>
</dbReference>
<evidence type="ECO:0000313" key="4">
    <source>
        <dbReference type="Proteomes" id="UP000606008"/>
    </source>
</evidence>
<name>A0ABX0QMZ3_9BACT</name>
<keyword evidence="1" id="KW-0597">Phosphoprotein</keyword>
<proteinExistence type="predicted"/>
<sequence>MKQPAIFLVDDDDDDVYLARLTFTAHFPEWLLTSFEDGQALIDYFATHPDRPLPDLIILDLNMPRLTGYETLTILKRHSQWKKVPVAILSTSSNIDDQTRSEAMGACAFMVKPASIDQLALLIAEGKSACEPGH</sequence>
<dbReference type="PANTHER" id="PTHR44520:SF2">
    <property type="entry name" value="RESPONSE REGULATOR RCP1"/>
    <property type="match status" value="1"/>
</dbReference>
<dbReference type="InterPro" id="IPR011006">
    <property type="entry name" value="CheY-like_superfamily"/>
</dbReference>
<accession>A0ABX0QMZ3</accession>
<dbReference type="Pfam" id="PF00072">
    <property type="entry name" value="Response_reg"/>
    <property type="match status" value="1"/>
</dbReference>
<reference evidence="3" key="1">
    <citation type="submission" date="2024-05" db="EMBL/GenBank/DDBJ databases">
        <authorList>
            <person name="Jung D.-H."/>
        </authorList>
    </citation>
    <scope>NUCLEOTIDE SEQUENCE</scope>
    <source>
        <strain evidence="3">JA-25</strain>
    </source>
</reference>
<evidence type="ECO:0000256" key="1">
    <source>
        <dbReference type="PROSITE-ProRule" id="PRU00169"/>
    </source>
</evidence>
<organism evidence="3 4">
    <name type="scientific">Fibrivirga algicola</name>
    <dbReference type="NCBI Taxonomy" id="2950420"/>
    <lineage>
        <taxon>Bacteria</taxon>
        <taxon>Pseudomonadati</taxon>
        <taxon>Bacteroidota</taxon>
        <taxon>Cytophagia</taxon>
        <taxon>Cytophagales</taxon>
        <taxon>Spirosomataceae</taxon>
        <taxon>Fibrivirga</taxon>
    </lineage>
</organism>
<evidence type="ECO:0000313" key="3">
    <source>
        <dbReference type="EMBL" id="NID12651.1"/>
    </source>
</evidence>
<dbReference type="SUPFAM" id="SSF52172">
    <property type="entry name" value="CheY-like"/>
    <property type="match status" value="1"/>
</dbReference>
<dbReference type="PROSITE" id="PS50110">
    <property type="entry name" value="RESPONSE_REGULATORY"/>
    <property type="match status" value="1"/>
</dbReference>
<dbReference type="SMART" id="SM00448">
    <property type="entry name" value="REC"/>
    <property type="match status" value="1"/>
</dbReference>